<dbReference type="PANTHER" id="PTHR43476:SF5">
    <property type="entry name" value="FAD-DEPENDENT MONOOXYGENASE"/>
    <property type="match status" value="1"/>
</dbReference>
<protein>
    <recommendedName>
        <fullName evidence="4">FAD-binding domain-containing protein</fullName>
    </recommendedName>
</protein>
<dbReference type="InterPro" id="IPR002938">
    <property type="entry name" value="FAD-bd"/>
</dbReference>
<dbReference type="GO" id="GO:0071949">
    <property type="term" value="F:FAD binding"/>
    <property type="evidence" value="ECO:0007669"/>
    <property type="project" value="InterPro"/>
</dbReference>
<evidence type="ECO:0000259" key="4">
    <source>
        <dbReference type="Pfam" id="PF01494"/>
    </source>
</evidence>
<dbReference type="Proteomes" id="UP001194746">
    <property type="component" value="Unassembled WGS sequence"/>
</dbReference>
<dbReference type="Gene3D" id="3.50.50.60">
    <property type="entry name" value="FAD/NAD(P)-binding domain"/>
    <property type="match status" value="2"/>
</dbReference>
<reference evidence="5" key="1">
    <citation type="journal article" date="2019" name="Beilstein J. Org. Chem.">
        <title>Nanangenines: drimane sesquiterpenoids as the dominant metabolite cohort of a novel Australian fungus, Aspergillus nanangensis.</title>
        <authorList>
            <person name="Lacey H.J."/>
            <person name="Gilchrist C.L.M."/>
            <person name="Crombie A."/>
            <person name="Kalaitzis J.A."/>
            <person name="Vuong D."/>
            <person name="Rutledge P.J."/>
            <person name="Turner P."/>
            <person name="Pitt J.I."/>
            <person name="Lacey E."/>
            <person name="Chooi Y.H."/>
            <person name="Piggott A.M."/>
        </authorList>
    </citation>
    <scope>NUCLEOTIDE SEQUENCE</scope>
    <source>
        <strain evidence="5">MST-FP2251</strain>
    </source>
</reference>
<comment type="caution">
    <text evidence="5">The sequence shown here is derived from an EMBL/GenBank/DDBJ whole genome shotgun (WGS) entry which is preliminary data.</text>
</comment>
<gene>
    <name evidence="5" type="ORF">FE257_000209</name>
</gene>
<keyword evidence="2" id="KW-0274">FAD</keyword>
<keyword evidence="6" id="KW-1185">Reference proteome</keyword>
<accession>A0AAD4CYY8</accession>
<feature type="domain" description="FAD-binding" evidence="4">
    <location>
        <begin position="4"/>
        <end position="233"/>
    </location>
</feature>
<keyword evidence="3" id="KW-0560">Oxidoreductase</keyword>
<keyword evidence="1" id="KW-0285">Flavoprotein</keyword>
<dbReference type="InterPro" id="IPR036188">
    <property type="entry name" value="FAD/NAD-bd_sf"/>
</dbReference>
<evidence type="ECO:0000313" key="5">
    <source>
        <dbReference type="EMBL" id="KAF9895305.1"/>
    </source>
</evidence>
<dbReference type="EMBL" id="VCAU01000001">
    <property type="protein sequence ID" value="KAF9895305.1"/>
    <property type="molecule type" value="Genomic_DNA"/>
</dbReference>
<evidence type="ECO:0000256" key="2">
    <source>
        <dbReference type="ARBA" id="ARBA00022827"/>
    </source>
</evidence>
<name>A0AAD4CYY8_ASPNN</name>
<dbReference type="PANTHER" id="PTHR43476">
    <property type="entry name" value="3-(3-HYDROXY-PHENYL)PROPIONATE/3-HYDROXYCINNAMIC ACID HYDROXYLASE"/>
    <property type="match status" value="1"/>
</dbReference>
<reference evidence="5" key="2">
    <citation type="submission" date="2020-02" db="EMBL/GenBank/DDBJ databases">
        <authorList>
            <person name="Gilchrist C.L.M."/>
            <person name="Chooi Y.-H."/>
        </authorList>
    </citation>
    <scope>NUCLEOTIDE SEQUENCE</scope>
    <source>
        <strain evidence="5">MST-FP2251</strain>
    </source>
</reference>
<dbReference type="GO" id="GO:0016491">
    <property type="term" value="F:oxidoreductase activity"/>
    <property type="evidence" value="ECO:0007669"/>
    <property type="project" value="UniProtKB-KW"/>
</dbReference>
<dbReference type="PRINTS" id="PR00420">
    <property type="entry name" value="RNGMNOXGNASE"/>
</dbReference>
<evidence type="ECO:0000256" key="3">
    <source>
        <dbReference type="ARBA" id="ARBA00023002"/>
    </source>
</evidence>
<evidence type="ECO:0000313" key="6">
    <source>
        <dbReference type="Proteomes" id="UP001194746"/>
    </source>
</evidence>
<organism evidence="5 6">
    <name type="scientific">Aspergillus nanangensis</name>
    <dbReference type="NCBI Taxonomy" id="2582783"/>
    <lineage>
        <taxon>Eukaryota</taxon>
        <taxon>Fungi</taxon>
        <taxon>Dikarya</taxon>
        <taxon>Ascomycota</taxon>
        <taxon>Pezizomycotina</taxon>
        <taxon>Eurotiomycetes</taxon>
        <taxon>Eurotiomycetidae</taxon>
        <taxon>Eurotiales</taxon>
        <taxon>Aspergillaceae</taxon>
        <taxon>Aspergillus</taxon>
        <taxon>Aspergillus subgen. Circumdati</taxon>
    </lineage>
</organism>
<sequence>METTSVLIVGAGPSGLVLGALLGRMNVKVVILEKELEVCEDPRGIVVNGDAVRISYQVGIGEGLTKKIGSDIGSLNFHRGNFRTRPFMIFDLLTDWAEHSVSQNITQFQPNYEREIRALLKTVPSCDLRVGCEVVNRIEKDNATEVEYITSEGERKWIRTSWLVGADGKRGVIRKRFLEPEGVKQVDAVWPYVGTWIAINLEVDLPTPKTHPDFPLWELGYTPEEVHAAFWPTGFHFCNDPVRPAVSGRFGPKHTRFWRHEYSIGMEDEPEDCEADFWAHFSPWMVLPGSRFSSKLKGVAIAYPQDCIKILRCRPFRFATKVVNRWFCRQTMLIGDAAHVFPPFGGQGIATGIRDAQSLGWRLAMMDRMNTPQPTRERILTGWSQERRHAWEAATLSTKLNGSIVNQTSFWSGWLYATWMRFLWLFRRGARWRTRRAFKDKLVFNDRTCPDGFFIQQSGGGRKIAQAWVSQRGQGVPQLSDQVFLRDLSRLSIVVLVRSPVDAVQSTLAKVIKQSGIPDEILTEDSITYLDVSKDGVLGEEYDVAWRPCSGSELQDIDITPISGYQKEAIQNRLPPSTKYILLRPDFFIHSTSTDVSGLQRNLQQVKEYFEA</sequence>
<evidence type="ECO:0000256" key="1">
    <source>
        <dbReference type="ARBA" id="ARBA00022630"/>
    </source>
</evidence>
<dbReference type="AlphaFoldDB" id="A0AAD4CYY8"/>
<dbReference type="InterPro" id="IPR050631">
    <property type="entry name" value="PheA/TfdB_FAD_monoxygenase"/>
</dbReference>
<dbReference type="Pfam" id="PF01494">
    <property type="entry name" value="FAD_binding_3"/>
    <property type="match status" value="2"/>
</dbReference>
<proteinExistence type="predicted"/>
<dbReference type="SUPFAM" id="SSF51905">
    <property type="entry name" value="FAD/NAD(P)-binding domain"/>
    <property type="match status" value="1"/>
</dbReference>
<feature type="domain" description="FAD-binding" evidence="4">
    <location>
        <begin position="309"/>
        <end position="368"/>
    </location>
</feature>